<dbReference type="EMBL" id="CP101914">
    <property type="protein sequence ID" value="UUI04531.1"/>
    <property type="molecule type" value="Genomic_DNA"/>
</dbReference>
<evidence type="ECO:0000259" key="1">
    <source>
        <dbReference type="Pfam" id="PF08348"/>
    </source>
</evidence>
<protein>
    <submittedName>
        <fullName evidence="3">PAS domain-containing protein</fullName>
    </submittedName>
</protein>
<feature type="domain" description="Transcriptional regulator DauR-like HTH" evidence="2">
    <location>
        <begin position="156"/>
        <end position="215"/>
    </location>
</feature>
<gene>
    <name evidence="3" type="ORF">NP439_07725</name>
</gene>
<dbReference type="InterPro" id="IPR013559">
    <property type="entry name" value="YheO"/>
</dbReference>
<organism evidence="3 4">
    <name type="scientific">Oceanobacillus jeddahense</name>
    <dbReference type="NCBI Taxonomy" id="1462527"/>
    <lineage>
        <taxon>Bacteria</taxon>
        <taxon>Bacillati</taxon>
        <taxon>Bacillota</taxon>
        <taxon>Bacilli</taxon>
        <taxon>Bacillales</taxon>
        <taxon>Bacillaceae</taxon>
        <taxon>Oceanobacillus</taxon>
    </lineage>
</organism>
<dbReference type="InterPro" id="IPR039445">
    <property type="entry name" value="DauR-like_HTH"/>
</dbReference>
<sequence length="218" mass="24863">MNAKLEQYKPFVNFIADIIGEQCEVILHDVSDPNHSIIAMANGHISGRKIGDPMTDLALRIVSEKTYLNKDYLTNYNSTVRNEKILRSSVYFIKDDEEALIGLLCINVDVSQLLKVQDYINQFFPRTSIPSSPEKKDRAEEEITENLENNLTQILSSLIEEGRMELQHTTNMSVDDKIRIVKKLDEKGVFLLKGGVTEAAKLLEVSEPSIYRYLKQIK</sequence>
<dbReference type="Pfam" id="PF08348">
    <property type="entry name" value="PAS_6"/>
    <property type="match status" value="1"/>
</dbReference>
<feature type="domain" description="YheO-like" evidence="1">
    <location>
        <begin position="5"/>
        <end position="118"/>
    </location>
</feature>
<evidence type="ECO:0000313" key="4">
    <source>
        <dbReference type="Proteomes" id="UP001059773"/>
    </source>
</evidence>
<name>A0ABY5JWT1_9BACI</name>
<accession>A0ABY5JWT1</accession>
<proteinExistence type="predicted"/>
<dbReference type="PANTHER" id="PTHR35568:SF1">
    <property type="entry name" value="TRANSCRIPTIONAL REGULATOR DAUR"/>
    <property type="match status" value="1"/>
</dbReference>
<dbReference type="Proteomes" id="UP001059773">
    <property type="component" value="Chromosome"/>
</dbReference>
<dbReference type="RefSeq" id="WP_256709438.1">
    <property type="nucleotide sequence ID" value="NZ_CP101914.1"/>
</dbReference>
<reference evidence="3" key="1">
    <citation type="submission" date="2022-07" db="EMBL/GenBank/DDBJ databases">
        <title>FELIX.</title>
        <authorList>
            <person name="Wan K.H."/>
            <person name="Park S."/>
            <person name="Lawrence Q."/>
            <person name="Eichenberger J.P."/>
            <person name="Booth B.W."/>
            <person name="Piaggio A.J."/>
            <person name="Chandler J.C."/>
            <person name="Franklin A.B."/>
            <person name="Celniker S.E."/>
        </authorList>
    </citation>
    <scope>NUCLEOTIDE SEQUENCE</scope>
    <source>
        <strain evidence="3">QA-1986 374</strain>
    </source>
</reference>
<dbReference type="InterPro" id="IPR039446">
    <property type="entry name" value="DauR-like"/>
</dbReference>
<evidence type="ECO:0000259" key="2">
    <source>
        <dbReference type="Pfam" id="PF13309"/>
    </source>
</evidence>
<dbReference type="Pfam" id="PF13309">
    <property type="entry name" value="HTH_22"/>
    <property type="match status" value="1"/>
</dbReference>
<evidence type="ECO:0000313" key="3">
    <source>
        <dbReference type="EMBL" id="UUI04531.1"/>
    </source>
</evidence>
<keyword evidence="4" id="KW-1185">Reference proteome</keyword>
<dbReference type="PANTHER" id="PTHR35568">
    <property type="entry name" value="TRANSCRIPTIONAL REGULATOR DAUR"/>
    <property type="match status" value="1"/>
</dbReference>